<feature type="chain" id="PRO_5036793038" evidence="2">
    <location>
        <begin position="19"/>
        <end position="181"/>
    </location>
</feature>
<accession>A0A913XEA5</accession>
<evidence type="ECO:0000313" key="3">
    <source>
        <dbReference type="EnsemblMetazoa" id="XP_020902790.1"/>
    </source>
</evidence>
<dbReference type="EnsemblMetazoa" id="XM_021047131.2">
    <property type="protein sequence ID" value="XP_020902790.1"/>
    <property type="gene ID" value="LOC110241262"/>
</dbReference>
<reference evidence="3" key="1">
    <citation type="submission" date="2022-11" db="UniProtKB">
        <authorList>
            <consortium name="EnsemblMetazoa"/>
        </authorList>
    </citation>
    <scope>IDENTIFICATION</scope>
</reference>
<feature type="compositionally biased region" description="Basic and acidic residues" evidence="1">
    <location>
        <begin position="164"/>
        <end position="181"/>
    </location>
</feature>
<feature type="region of interest" description="Disordered" evidence="1">
    <location>
        <begin position="23"/>
        <end position="181"/>
    </location>
</feature>
<feature type="signal peptide" evidence="2">
    <location>
        <begin position="1"/>
        <end position="18"/>
    </location>
</feature>
<organism evidence="3 4">
    <name type="scientific">Exaiptasia diaphana</name>
    <name type="common">Tropical sea anemone</name>
    <name type="synonym">Aiptasia pulchella</name>
    <dbReference type="NCBI Taxonomy" id="2652724"/>
    <lineage>
        <taxon>Eukaryota</taxon>
        <taxon>Metazoa</taxon>
        <taxon>Cnidaria</taxon>
        <taxon>Anthozoa</taxon>
        <taxon>Hexacorallia</taxon>
        <taxon>Actiniaria</taxon>
        <taxon>Aiptasiidae</taxon>
        <taxon>Exaiptasia</taxon>
    </lineage>
</organism>
<evidence type="ECO:0000256" key="2">
    <source>
        <dbReference type="SAM" id="SignalP"/>
    </source>
</evidence>
<keyword evidence="2" id="KW-0732">Signal</keyword>
<dbReference type="AlphaFoldDB" id="A0A913XEA5"/>
<protein>
    <submittedName>
        <fullName evidence="3">Uncharacterized protein</fullName>
    </submittedName>
</protein>
<dbReference type="GeneID" id="110241262"/>
<feature type="compositionally biased region" description="Basic and acidic residues" evidence="1">
    <location>
        <begin position="79"/>
        <end position="91"/>
    </location>
</feature>
<dbReference type="KEGG" id="epa:110241262"/>
<dbReference type="RefSeq" id="XP_020902790.1">
    <property type="nucleotide sequence ID" value="XM_021047131.2"/>
</dbReference>
<feature type="compositionally biased region" description="Basic and acidic residues" evidence="1">
    <location>
        <begin position="50"/>
        <end position="63"/>
    </location>
</feature>
<evidence type="ECO:0000313" key="4">
    <source>
        <dbReference type="Proteomes" id="UP000887567"/>
    </source>
</evidence>
<proteinExistence type="predicted"/>
<sequence>MKLASIALLLLLCVFVDAIRDFVPNDPPSNTEKKVTKKAKKDPEGDVENDDKNTHADGQKVTEKPLGVEGLKPIKKTKKNYESKHKDDKVENTGNDNPDKVSPSEAKMDKSEDLNQENAFIDVDPEMGKDYGEEEDNDYDSVHGYMHTDQNPIEDEANSITDIDLNHDDVTVNHDDVGTGK</sequence>
<evidence type="ECO:0000256" key="1">
    <source>
        <dbReference type="SAM" id="MobiDB-lite"/>
    </source>
</evidence>
<keyword evidence="4" id="KW-1185">Reference proteome</keyword>
<dbReference type="Proteomes" id="UP000887567">
    <property type="component" value="Unplaced"/>
</dbReference>
<name>A0A913XEA5_EXADI</name>